<evidence type="ECO:0000256" key="7">
    <source>
        <dbReference type="PIRSR" id="PIRSR613078-2"/>
    </source>
</evidence>
<evidence type="ECO:0000256" key="2">
    <source>
        <dbReference type="ARBA" id="ARBA00022432"/>
    </source>
</evidence>
<dbReference type="Pfam" id="PF00300">
    <property type="entry name" value="His_Phos_1"/>
    <property type="match status" value="1"/>
</dbReference>
<accession>U2HTX1</accession>
<feature type="binding site" evidence="5 7">
    <location>
        <begin position="85"/>
        <end position="88"/>
    </location>
    <ligand>
        <name>substrate</name>
    </ligand>
</feature>
<dbReference type="EC" id="5.4.2.11" evidence="5 9"/>
<dbReference type="PIRSF" id="PIRSF000709">
    <property type="entry name" value="6PFK_2-Ptase"/>
    <property type="match status" value="1"/>
</dbReference>
<dbReference type="SUPFAM" id="SSF53254">
    <property type="entry name" value="Phosphoglycerate mutase-like"/>
    <property type="match status" value="1"/>
</dbReference>
<feature type="binding site" evidence="5 7">
    <location>
        <begin position="112"/>
        <end position="113"/>
    </location>
    <ligand>
        <name>substrate</name>
    </ligand>
</feature>
<evidence type="ECO:0000256" key="4">
    <source>
        <dbReference type="ARBA" id="ARBA00023235"/>
    </source>
</evidence>
<dbReference type="InterPro" id="IPR001345">
    <property type="entry name" value="PG/BPGM_mutase_AS"/>
</dbReference>
<keyword evidence="3 5" id="KW-0324">Glycolysis</keyword>
<dbReference type="Gene3D" id="3.40.50.1240">
    <property type="entry name" value="Phosphoglycerate mutase-like"/>
    <property type="match status" value="1"/>
</dbReference>
<evidence type="ECO:0000313" key="11">
    <source>
        <dbReference type="Proteomes" id="UP000016584"/>
    </source>
</evidence>
<dbReference type="eggNOG" id="COG0588">
    <property type="taxonomic scope" value="Bacteria"/>
</dbReference>
<dbReference type="InterPro" id="IPR005952">
    <property type="entry name" value="Phosphogly_mut1"/>
</dbReference>
<reference evidence="10 11" key="1">
    <citation type="journal article" date="2013" name="Genome Announc.">
        <title>The Draft Genome Sequence of Sphingomonas paucimobilis Strain HER1398 (Proteobacteria), Host to the Giant PAU Phage, Indicates That It Is a Member of the Genus Sphingobacterium (Bacteroidetes).</title>
        <authorList>
            <person name="White R.A.III."/>
            <person name="Suttle C.A."/>
        </authorList>
    </citation>
    <scope>NUCLEOTIDE SEQUENCE [LARGE SCALE GENOMIC DNA]</scope>
    <source>
        <strain evidence="10 11">HER1398</strain>
    </source>
</reference>
<evidence type="ECO:0000256" key="8">
    <source>
        <dbReference type="PIRSR" id="PIRSR613078-3"/>
    </source>
</evidence>
<dbReference type="CDD" id="cd07067">
    <property type="entry name" value="HP_PGM_like"/>
    <property type="match status" value="1"/>
</dbReference>
<comment type="catalytic activity">
    <reaction evidence="5 9">
        <text>(2R)-2-phosphoglycerate = (2R)-3-phosphoglycerate</text>
        <dbReference type="Rhea" id="RHEA:15901"/>
        <dbReference type="ChEBI" id="CHEBI:58272"/>
        <dbReference type="ChEBI" id="CHEBI:58289"/>
        <dbReference type="EC" id="5.4.2.11"/>
    </reaction>
</comment>
<evidence type="ECO:0000256" key="1">
    <source>
        <dbReference type="ARBA" id="ARBA00006717"/>
    </source>
</evidence>
<dbReference type="UniPathway" id="UPA00109">
    <property type="reaction ID" value="UER00186"/>
</dbReference>
<feature type="binding site" evidence="5 7">
    <location>
        <position position="58"/>
    </location>
    <ligand>
        <name>substrate</name>
    </ligand>
</feature>
<dbReference type="GO" id="GO:0006094">
    <property type="term" value="P:gluconeogenesis"/>
    <property type="evidence" value="ECO:0007669"/>
    <property type="project" value="UniProtKB-UniRule"/>
</dbReference>
<comment type="similarity">
    <text evidence="1 5">Belongs to the phosphoglycerate mutase family. BPG-dependent PGAM subfamily.</text>
</comment>
<dbReference type="NCBIfam" id="TIGR01258">
    <property type="entry name" value="pgm_1"/>
    <property type="match status" value="2"/>
</dbReference>
<evidence type="ECO:0000256" key="3">
    <source>
        <dbReference type="ARBA" id="ARBA00023152"/>
    </source>
</evidence>
<feature type="binding site" evidence="5 7">
    <location>
        <begin position="21"/>
        <end position="22"/>
    </location>
    <ligand>
        <name>substrate</name>
    </ligand>
</feature>
<dbReference type="OrthoDB" id="9782128at2"/>
<dbReference type="InterPro" id="IPR029033">
    <property type="entry name" value="His_PPase_superfam"/>
</dbReference>
<dbReference type="SMART" id="SM00855">
    <property type="entry name" value="PGAM"/>
    <property type="match status" value="1"/>
</dbReference>
<dbReference type="GO" id="GO:0006096">
    <property type="term" value="P:glycolytic process"/>
    <property type="evidence" value="ECO:0007669"/>
    <property type="project" value="UniProtKB-UniRule"/>
</dbReference>
<feature type="active site" description="Tele-phosphohistidine intermediate" evidence="5 6">
    <location>
        <position position="9"/>
    </location>
</feature>
<dbReference type="GO" id="GO:0004619">
    <property type="term" value="F:phosphoglycerate mutase activity"/>
    <property type="evidence" value="ECO:0007669"/>
    <property type="project" value="UniProtKB-UniRule"/>
</dbReference>
<dbReference type="PATRIC" id="fig|1346330.5.peg.2295"/>
<feature type="binding site" evidence="5 7">
    <location>
        <begin position="8"/>
        <end position="15"/>
    </location>
    <ligand>
        <name>substrate</name>
    </ligand>
</feature>
<dbReference type="STRING" id="1346330.M472_09275"/>
<proteinExistence type="inferred from homology"/>
<dbReference type="HAMAP" id="MF_01039">
    <property type="entry name" value="PGAM_GpmA"/>
    <property type="match status" value="1"/>
</dbReference>
<keyword evidence="4 5" id="KW-0413">Isomerase</keyword>
<dbReference type="AlphaFoldDB" id="U2HTX1"/>
<comment type="function">
    <text evidence="5 9">Catalyzes the interconversion of 2-phosphoglycerate and 3-phosphoglycerate.</text>
</comment>
<keyword evidence="2 5" id="KW-0312">Gluconeogenesis</keyword>
<dbReference type="InterPro" id="IPR013078">
    <property type="entry name" value="His_Pase_superF_clade-1"/>
</dbReference>
<protein>
    <recommendedName>
        <fullName evidence="5 9">2,3-bisphosphoglycerate-dependent phosphoglycerate mutase</fullName>
        <shortName evidence="5">BPG-dependent PGAM</shortName>
        <shortName evidence="5">PGAM</shortName>
        <shortName evidence="5">Phosphoglyceromutase</shortName>
        <shortName evidence="5">dPGM</shortName>
        <ecNumber evidence="5 9">5.4.2.11</ecNumber>
    </recommendedName>
</protein>
<evidence type="ECO:0000256" key="6">
    <source>
        <dbReference type="PIRSR" id="PIRSR613078-1"/>
    </source>
</evidence>
<evidence type="ECO:0000313" key="10">
    <source>
        <dbReference type="EMBL" id="ERJ58962.1"/>
    </source>
</evidence>
<comment type="pathway">
    <text evidence="5 9">Carbohydrate degradation; glycolysis; pyruvate from D-glyceraldehyde 3-phosphate: step 3/5.</text>
</comment>
<organism evidence="10 11">
    <name type="scientific">Sphingobacterium paucimobilis HER1398</name>
    <dbReference type="NCBI Taxonomy" id="1346330"/>
    <lineage>
        <taxon>Bacteria</taxon>
        <taxon>Pseudomonadati</taxon>
        <taxon>Bacteroidota</taxon>
        <taxon>Sphingobacteriia</taxon>
        <taxon>Sphingobacteriales</taxon>
        <taxon>Sphingobacteriaceae</taxon>
        <taxon>Sphingobacterium</taxon>
    </lineage>
</organism>
<feature type="active site" description="Proton donor/acceptor" evidence="5 6">
    <location>
        <position position="85"/>
    </location>
</feature>
<evidence type="ECO:0000256" key="9">
    <source>
        <dbReference type="RuleBase" id="RU004512"/>
    </source>
</evidence>
<dbReference type="Proteomes" id="UP000016584">
    <property type="component" value="Unassembled WGS sequence"/>
</dbReference>
<name>U2HTX1_9SPHI</name>
<sequence>MSKLILVRHGQSQWNLESRFTGGQDIDLTELGKEEARNAGRQLLDQKIDMAFSSKLLRARRTLAIMLEEMDQVTIPIMITACLNERSYGMLEGLNKAETVLKYGEAQVQEWRRSFDVVPPGGESLKETYDRVIPYFKDYIEPELASDKNVLVVAHGNSLRALIMFLEHISSSEIMKREMATGLPLCYEMKDAYFKKRQALLPKSLLKTVTHG</sequence>
<gene>
    <name evidence="5" type="primary">gpmA</name>
    <name evidence="10" type="ORF">M472_09275</name>
</gene>
<dbReference type="EMBL" id="ATDL01000015">
    <property type="protein sequence ID" value="ERJ58962.1"/>
    <property type="molecule type" value="Genomic_DNA"/>
</dbReference>
<feature type="binding site" evidence="5 7">
    <location>
        <begin position="156"/>
        <end position="157"/>
    </location>
    <ligand>
        <name>substrate</name>
    </ligand>
</feature>
<dbReference type="PROSITE" id="PS00175">
    <property type="entry name" value="PG_MUTASE"/>
    <property type="match status" value="1"/>
</dbReference>
<keyword evidence="11" id="KW-1185">Reference proteome</keyword>
<comment type="caution">
    <text evidence="10">The sequence shown here is derived from an EMBL/GenBank/DDBJ whole genome shotgun (WGS) entry which is preliminary data.</text>
</comment>
<evidence type="ECO:0000256" key="5">
    <source>
        <dbReference type="HAMAP-Rule" id="MF_01039"/>
    </source>
</evidence>
<feature type="site" description="Transition state stabilizer" evidence="5 8">
    <location>
        <position position="155"/>
    </location>
</feature>
<dbReference type="PANTHER" id="PTHR11931">
    <property type="entry name" value="PHOSPHOGLYCERATE MUTASE"/>
    <property type="match status" value="1"/>
</dbReference>
<feature type="binding site" evidence="5 7">
    <location>
        <position position="96"/>
    </location>
    <ligand>
        <name>substrate</name>
    </ligand>
</feature>
<dbReference type="RefSeq" id="WP_021070455.1">
    <property type="nucleotide sequence ID" value="NZ_ATDL01000015.1"/>
</dbReference>